<dbReference type="Proteomes" id="UP001187192">
    <property type="component" value="Unassembled WGS sequence"/>
</dbReference>
<gene>
    <name evidence="2" type="ORF">TIFTF001_017149</name>
</gene>
<dbReference type="EMBL" id="BTGU01000027">
    <property type="protein sequence ID" value="GMN47957.1"/>
    <property type="molecule type" value="Genomic_DNA"/>
</dbReference>
<sequence>MSISTAPSPNKTCNRTPTQPQPLPVAHGGWSLVQLSMEEGDVAGQDSTHHAPPPPAVARSDKGRGPGGPPPPPGKPTAAVNTELAPAPDALAVLARASIVAASTVSNRPPGSNPSDAAIAATLPCDSASAAPPSRHPAYVVPSPAPSSLGCSFPSFV</sequence>
<proteinExistence type="predicted"/>
<evidence type="ECO:0000313" key="2">
    <source>
        <dbReference type="EMBL" id="GMN47957.1"/>
    </source>
</evidence>
<protein>
    <submittedName>
        <fullName evidence="2">Uncharacterized protein</fullName>
    </submittedName>
</protein>
<keyword evidence="3" id="KW-1185">Reference proteome</keyword>
<comment type="caution">
    <text evidence="2">The sequence shown here is derived from an EMBL/GenBank/DDBJ whole genome shotgun (WGS) entry which is preliminary data.</text>
</comment>
<organism evidence="2 3">
    <name type="scientific">Ficus carica</name>
    <name type="common">Common fig</name>
    <dbReference type="NCBI Taxonomy" id="3494"/>
    <lineage>
        <taxon>Eukaryota</taxon>
        <taxon>Viridiplantae</taxon>
        <taxon>Streptophyta</taxon>
        <taxon>Embryophyta</taxon>
        <taxon>Tracheophyta</taxon>
        <taxon>Spermatophyta</taxon>
        <taxon>Magnoliopsida</taxon>
        <taxon>eudicotyledons</taxon>
        <taxon>Gunneridae</taxon>
        <taxon>Pentapetalae</taxon>
        <taxon>rosids</taxon>
        <taxon>fabids</taxon>
        <taxon>Rosales</taxon>
        <taxon>Moraceae</taxon>
        <taxon>Ficeae</taxon>
        <taxon>Ficus</taxon>
    </lineage>
</organism>
<evidence type="ECO:0000313" key="3">
    <source>
        <dbReference type="Proteomes" id="UP001187192"/>
    </source>
</evidence>
<feature type="compositionally biased region" description="Polar residues" evidence="1">
    <location>
        <begin position="1"/>
        <end position="18"/>
    </location>
</feature>
<accession>A0AA88A7I5</accession>
<dbReference type="AlphaFoldDB" id="A0AA88A7I5"/>
<name>A0AA88A7I5_FICCA</name>
<feature type="region of interest" description="Disordered" evidence="1">
    <location>
        <begin position="1"/>
        <end position="81"/>
    </location>
</feature>
<reference evidence="2" key="1">
    <citation type="submission" date="2023-07" db="EMBL/GenBank/DDBJ databases">
        <title>draft genome sequence of fig (Ficus carica).</title>
        <authorList>
            <person name="Takahashi T."/>
            <person name="Nishimura K."/>
        </authorList>
    </citation>
    <scope>NUCLEOTIDE SEQUENCE</scope>
</reference>
<evidence type="ECO:0000256" key="1">
    <source>
        <dbReference type="SAM" id="MobiDB-lite"/>
    </source>
</evidence>